<dbReference type="PROSITE" id="PS00018">
    <property type="entry name" value="EF_HAND_1"/>
    <property type="match status" value="1"/>
</dbReference>
<evidence type="ECO:0000313" key="2">
    <source>
        <dbReference type="EMBL" id="MBR8537462.1"/>
    </source>
</evidence>
<proteinExistence type="predicted"/>
<keyword evidence="3" id="KW-1185">Reference proteome</keyword>
<evidence type="ECO:0008006" key="4">
    <source>
        <dbReference type="Google" id="ProtNLM"/>
    </source>
</evidence>
<evidence type="ECO:0000256" key="1">
    <source>
        <dbReference type="SAM" id="Phobius"/>
    </source>
</evidence>
<keyword evidence="1" id="KW-0472">Membrane</keyword>
<organism evidence="2 3">
    <name type="scientific">Carboxylicivirga sediminis</name>
    <dbReference type="NCBI Taxonomy" id="2006564"/>
    <lineage>
        <taxon>Bacteria</taxon>
        <taxon>Pseudomonadati</taxon>
        <taxon>Bacteroidota</taxon>
        <taxon>Bacteroidia</taxon>
        <taxon>Marinilabiliales</taxon>
        <taxon>Marinilabiliaceae</taxon>
        <taxon>Carboxylicivirga</taxon>
    </lineage>
</organism>
<reference evidence="2" key="2">
    <citation type="submission" date="2021-04" db="EMBL/GenBank/DDBJ databases">
        <authorList>
            <person name="Zhang T."/>
            <person name="Zhang Y."/>
            <person name="Lu D."/>
            <person name="Zuo D."/>
            <person name="Du Z."/>
        </authorList>
    </citation>
    <scope>NUCLEOTIDE SEQUENCE</scope>
    <source>
        <strain evidence="2">JR1</strain>
    </source>
</reference>
<dbReference type="RefSeq" id="WP_212192487.1">
    <property type="nucleotide sequence ID" value="NZ_JAGTAR010000032.1"/>
</dbReference>
<dbReference type="InterPro" id="IPR018247">
    <property type="entry name" value="EF_Hand_1_Ca_BS"/>
</dbReference>
<dbReference type="Proteomes" id="UP000679220">
    <property type="component" value="Unassembled WGS sequence"/>
</dbReference>
<gene>
    <name evidence="2" type="ORF">KDU71_17975</name>
</gene>
<dbReference type="EMBL" id="JAGTAR010000032">
    <property type="protein sequence ID" value="MBR8537462.1"/>
    <property type="molecule type" value="Genomic_DNA"/>
</dbReference>
<keyword evidence="1" id="KW-0812">Transmembrane</keyword>
<evidence type="ECO:0000313" key="3">
    <source>
        <dbReference type="Proteomes" id="UP000679220"/>
    </source>
</evidence>
<sequence length="275" mass="31216">MNIEKVKDYNARMLALLSTILVLLGVIAIVAIAGVFISDLLPRQRVDNNTLVADDKAEQLVANNLRKHLVSFDAPHLVDTAALLYIIPVKTKQLSRPEDIGEGVMNMYEEEGSFRSSKWKKRTYYYDAFNNLLVYDGHAGITHKILNERVVGTDLTYNYMEKDVLLIFNIVDSDTNNDGEISEQDLSTLHIYSVGNQKLMPLPVSSTTVLNYERVPDKHQLMVTLGVDRNNDGRFDYKNEPTTIVSFDWEHNQVSTVISDELKSELQQIIDRASH</sequence>
<feature type="transmembrane region" description="Helical" evidence="1">
    <location>
        <begin position="12"/>
        <end position="37"/>
    </location>
</feature>
<protein>
    <recommendedName>
        <fullName evidence="4">EF-hand domain-containing protein</fullName>
    </recommendedName>
</protein>
<keyword evidence="1" id="KW-1133">Transmembrane helix</keyword>
<dbReference type="AlphaFoldDB" id="A0A941J0K2"/>
<reference evidence="2" key="1">
    <citation type="journal article" date="2018" name="Int. J. Syst. Evol. Microbiol.">
        <title>Carboxylicivirga sediminis sp. nov., isolated from coastal sediment.</title>
        <authorList>
            <person name="Wang F.Q."/>
            <person name="Ren L.H."/>
            <person name="Zou R.J."/>
            <person name="Sun Y.Z."/>
            <person name="Liu X.J."/>
            <person name="Jiang F."/>
            <person name="Liu L.J."/>
        </authorList>
    </citation>
    <scope>NUCLEOTIDE SEQUENCE</scope>
    <source>
        <strain evidence="2">JR1</strain>
    </source>
</reference>
<comment type="caution">
    <text evidence="2">The sequence shown here is derived from an EMBL/GenBank/DDBJ whole genome shotgun (WGS) entry which is preliminary data.</text>
</comment>
<accession>A0A941J0K2</accession>
<name>A0A941J0K2_9BACT</name>